<organism evidence="2 3">
    <name type="scientific">Dactylosporangium vinaceum</name>
    <dbReference type="NCBI Taxonomy" id="53362"/>
    <lineage>
        <taxon>Bacteria</taxon>
        <taxon>Bacillati</taxon>
        <taxon>Actinomycetota</taxon>
        <taxon>Actinomycetes</taxon>
        <taxon>Micromonosporales</taxon>
        <taxon>Micromonosporaceae</taxon>
        <taxon>Dactylosporangium</taxon>
    </lineage>
</organism>
<dbReference type="EMBL" id="JBHMCA010000025">
    <property type="protein sequence ID" value="MFB9444209.1"/>
    <property type="molecule type" value="Genomic_DNA"/>
</dbReference>
<protein>
    <submittedName>
        <fullName evidence="2">Transposase</fullName>
    </submittedName>
</protein>
<keyword evidence="3" id="KW-1185">Reference proteome</keyword>
<dbReference type="PANTHER" id="PTHR46637">
    <property type="entry name" value="TIS1421-TRANSPOSASE PROTEIN A"/>
    <property type="match status" value="1"/>
</dbReference>
<name>A0ABV5M5T2_9ACTN</name>
<reference evidence="2 3" key="1">
    <citation type="submission" date="2024-09" db="EMBL/GenBank/DDBJ databases">
        <authorList>
            <person name="Sun Q."/>
            <person name="Mori K."/>
        </authorList>
    </citation>
    <scope>NUCLEOTIDE SEQUENCE [LARGE SCALE GENOMIC DNA]</scope>
    <source>
        <strain evidence="2 3">JCM 3307</strain>
    </source>
</reference>
<evidence type="ECO:0000313" key="3">
    <source>
        <dbReference type="Proteomes" id="UP001589608"/>
    </source>
</evidence>
<dbReference type="PANTHER" id="PTHR46637:SF1">
    <property type="entry name" value="BLL5188 PROTEIN"/>
    <property type="match status" value="1"/>
</dbReference>
<gene>
    <name evidence="2" type="ORF">ACFFTR_14100</name>
</gene>
<feature type="domain" description="Insertion element IS402-like" evidence="1">
    <location>
        <begin position="2"/>
        <end position="46"/>
    </location>
</feature>
<dbReference type="InterPro" id="IPR052909">
    <property type="entry name" value="Transposase_6_like"/>
</dbReference>
<evidence type="ECO:0000259" key="1">
    <source>
        <dbReference type="Pfam" id="PF13340"/>
    </source>
</evidence>
<accession>A0ABV5M5T2</accession>
<sequence>MDVVAGIRWRVRTGVPWRDVLPVYAPWQTLCRWLRRWQGDGIWARVLTALQAVGDAAGSVGWAVSMDSTVSRVHHHAAVPAGMVIRSRCRRVGCGRSRENMGSSVHAVC</sequence>
<dbReference type="Proteomes" id="UP001589608">
    <property type="component" value="Unassembled WGS sequence"/>
</dbReference>
<dbReference type="RefSeq" id="WP_380028278.1">
    <property type="nucleotide sequence ID" value="NZ_JBHMCA010000025.1"/>
</dbReference>
<evidence type="ECO:0000313" key="2">
    <source>
        <dbReference type="EMBL" id="MFB9444209.1"/>
    </source>
</evidence>
<dbReference type="Pfam" id="PF13340">
    <property type="entry name" value="DUF4096"/>
    <property type="match status" value="1"/>
</dbReference>
<proteinExistence type="predicted"/>
<comment type="caution">
    <text evidence="2">The sequence shown here is derived from an EMBL/GenBank/DDBJ whole genome shotgun (WGS) entry which is preliminary data.</text>
</comment>
<dbReference type="InterPro" id="IPR025161">
    <property type="entry name" value="IS402-like_dom"/>
</dbReference>